<dbReference type="Gene3D" id="2.130.10.10">
    <property type="entry name" value="YVTN repeat-like/Quinoprotein amine dehydrogenase"/>
    <property type="match status" value="1"/>
</dbReference>
<dbReference type="GO" id="GO:1905786">
    <property type="term" value="P:positive regulation of anaphase-promoting complex-dependent catabolic process"/>
    <property type="evidence" value="ECO:0007669"/>
    <property type="project" value="TreeGrafter"/>
</dbReference>
<gene>
    <name evidence="6" type="ORF">D0Y65_050907</name>
</gene>
<evidence type="ECO:0000256" key="2">
    <source>
        <dbReference type="ARBA" id="ARBA00022618"/>
    </source>
</evidence>
<dbReference type="Proteomes" id="UP000289340">
    <property type="component" value="Chromosome 19"/>
</dbReference>
<dbReference type="Gramene" id="XM_028360893.1">
    <property type="protein sequence ID" value="XP_028216694.1"/>
    <property type="gene ID" value="LOC114398730"/>
</dbReference>
<dbReference type="AlphaFoldDB" id="A0A445FDX3"/>
<dbReference type="PANTHER" id="PTHR19918">
    <property type="entry name" value="CELL DIVISION CYCLE 20 CDC20 FIZZY -RELATED"/>
    <property type="match status" value="1"/>
</dbReference>
<dbReference type="InterPro" id="IPR033010">
    <property type="entry name" value="Cdc20/Fizzy"/>
</dbReference>
<sequence>MNFDAHYMLTERNKENPVERSPSRDAYKKQLAECLNINRSRIFAFKNKSLALVDLIPHQISLPYQWDNKLANPLRYIPQTRKKTLDASDILNDYYLNLLDWGSDNVLAIALENSVYLWNAANCSTSELFTFDDENGCHIYCWALDGWRFVVGLCNSRNF</sequence>
<dbReference type="GO" id="GO:0051301">
    <property type="term" value="P:cell division"/>
    <property type="evidence" value="ECO:0007669"/>
    <property type="project" value="UniProtKB-KW"/>
</dbReference>
<comment type="caution">
    <text evidence="6">The sequence shown here is derived from an EMBL/GenBank/DDBJ whole genome shotgun (WGS) entry which is preliminary data.</text>
</comment>
<dbReference type="GO" id="GO:0005680">
    <property type="term" value="C:anaphase-promoting complex"/>
    <property type="evidence" value="ECO:0007669"/>
    <property type="project" value="TreeGrafter"/>
</dbReference>
<keyword evidence="3" id="KW-0677">Repeat</keyword>
<dbReference type="GO" id="GO:0010997">
    <property type="term" value="F:anaphase-promoting complex binding"/>
    <property type="evidence" value="ECO:0007669"/>
    <property type="project" value="InterPro"/>
</dbReference>
<keyword evidence="2 6" id="KW-0132">Cell division</keyword>
<evidence type="ECO:0000256" key="3">
    <source>
        <dbReference type="ARBA" id="ARBA00022737"/>
    </source>
</evidence>
<keyword evidence="7" id="KW-1185">Reference proteome</keyword>
<keyword evidence="5" id="KW-0131">Cell cycle</keyword>
<dbReference type="GO" id="GO:1990757">
    <property type="term" value="F:ubiquitin ligase activator activity"/>
    <property type="evidence" value="ECO:0007669"/>
    <property type="project" value="TreeGrafter"/>
</dbReference>
<name>A0A445FDX3_GLYSO</name>
<keyword evidence="1" id="KW-0853">WD repeat</keyword>
<dbReference type="PANTHER" id="PTHR19918:SF8">
    <property type="entry name" value="FI02843P"/>
    <property type="match status" value="1"/>
</dbReference>
<dbReference type="EMBL" id="QZWG01000019">
    <property type="protein sequence ID" value="RZB47058.1"/>
    <property type="molecule type" value="Genomic_DNA"/>
</dbReference>
<evidence type="ECO:0000313" key="7">
    <source>
        <dbReference type="Proteomes" id="UP000289340"/>
    </source>
</evidence>
<accession>A0A445FDX3</accession>
<evidence type="ECO:0000313" key="6">
    <source>
        <dbReference type="EMBL" id="RZB47058.1"/>
    </source>
</evidence>
<proteinExistence type="predicted"/>
<dbReference type="InterPro" id="IPR015943">
    <property type="entry name" value="WD40/YVTN_repeat-like_dom_sf"/>
</dbReference>
<reference evidence="6 7" key="1">
    <citation type="submission" date="2018-09" db="EMBL/GenBank/DDBJ databases">
        <title>A high-quality reference genome of wild soybean provides a powerful tool to mine soybean genomes.</title>
        <authorList>
            <person name="Xie M."/>
            <person name="Chung C.Y.L."/>
            <person name="Li M.-W."/>
            <person name="Wong F.-L."/>
            <person name="Chan T.-F."/>
            <person name="Lam H.-M."/>
        </authorList>
    </citation>
    <scope>NUCLEOTIDE SEQUENCE [LARGE SCALE GENOMIC DNA]</scope>
    <source>
        <strain evidence="7">cv. W05</strain>
        <tissue evidence="6">Hypocotyl of etiolated seedlings</tissue>
    </source>
</reference>
<organism evidence="6 7">
    <name type="scientific">Glycine soja</name>
    <name type="common">Wild soybean</name>
    <dbReference type="NCBI Taxonomy" id="3848"/>
    <lineage>
        <taxon>Eukaryota</taxon>
        <taxon>Viridiplantae</taxon>
        <taxon>Streptophyta</taxon>
        <taxon>Embryophyta</taxon>
        <taxon>Tracheophyta</taxon>
        <taxon>Spermatophyta</taxon>
        <taxon>Magnoliopsida</taxon>
        <taxon>eudicotyledons</taxon>
        <taxon>Gunneridae</taxon>
        <taxon>Pentapetalae</taxon>
        <taxon>rosids</taxon>
        <taxon>fabids</taxon>
        <taxon>Fabales</taxon>
        <taxon>Fabaceae</taxon>
        <taxon>Papilionoideae</taxon>
        <taxon>50 kb inversion clade</taxon>
        <taxon>NPAAA clade</taxon>
        <taxon>indigoferoid/millettioid clade</taxon>
        <taxon>Phaseoleae</taxon>
        <taxon>Glycine</taxon>
        <taxon>Glycine subgen. Soja</taxon>
    </lineage>
</organism>
<evidence type="ECO:0000256" key="1">
    <source>
        <dbReference type="ARBA" id="ARBA00022574"/>
    </source>
</evidence>
<protein>
    <submittedName>
        <fullName evidence="6">Cell division cycle 20.2, cofactor of APC complex</fullName>
    </submittedName>
</protein>
<dbReference type="GO" id="GO:0031145">
    <property type="term" value="P:anaphase-promoting complex-dependent catabolic process"/>
    <property type="evidence" value="ECO:0007669"/>
    <property type="project" value="TreeGrafter"/>
</dbReference>
<evidence type="ECO:0000256" key="4">
    <source>
        <dbReference type="ARBA" id="ARBA00022776"/>
    </source>
</evidence>
<evidence type="ECO:0000256" key="5">
    <source>
        <dbReference type="ARBA" id="ARBA00023306"/>
    </source>
</evidence>
<keyword evidence="4" id="KW-0498">Mitosis</keyword>